<organism evidence="2 3">
    <name type="scientific">Modicella reniformis</name>
    <dbReference type="NCBI Taxonomy" id="1440133"/>
    <lineage>
        <taxon>Eukaryota</taxon>
        <taxon>Fungi</taxon>
        <taxon>Fungi incertae sedis</taxon>
        <taxon>Mucoromycota</taxon>
        <taxon>Mortierellomycotina</taxon>
        <taxon>Mortierellomycetes</taxon>
        <taxon>Mortierellales</taxon>
        <taxon>Mortierellaceae</taxon>
        <taxon>Modicella</taxon>
    </lineage>
</organism>
<dbReference type="Proteomes" id="UP000749646">
    <property type="component" value="Unassembled WGS sequence"/>
</dbReference>
<evidence type="ECO:0000313" key="2">
    <source>
        <dbReference type="EMBL" id="KAF9958213.1"/>
    </source>
</evidence>
<reference evidence="2" key="1">
    <citation type="journal article" date="2020" name="Fungal Divers.">
        <title>Resolving the Mortierellaceae phylogeny through synthesis of multi-gene phylogenetics and phylogenomics.</title>
        <authorList>
            <person name="Vandepol N."/>
            <person name="Liber J."/>
            <person name="Desiro A."/>
            <person name="Na H."/>
            <person name="Kennedy M."/>
            <person name="Barry K."/>
            <person name="Grigoriev I.V."/>
            <person name="Miller A.N."/>
            <person name="O'Donnell K."/>
            <person name="Stajich J.E."/>
            <person name="Bonito G."/>
        </authorList>
    </citation>
    <scope>NUCLEOTIDE SEQUENCE</scope>
    <source>
        <strain evidence="2">MES-2147</strain>
    </source>
</reference>
<comment type="caution">
    <text evidence="2">The sequence shown here is derived from an EMBL/GenBank/DDBJ whole genome shotgun (WGS) entry which is preliminary data.</text>
</comment>
<dbReference type="AlphaFoldDB" id="A0A9P6J1U8"/>
<gene>
    <name evidence="2" type="ORF">BGZ65_001604</name>
</gene>
<name>A0A9P6J1U8_9FUNG</name>
<dbReference type="OrthoDB" id="5876363at2759"/>
<keyword evidence="3" id="KW-1185">Reference proteome</keyword>
<dbReference type="EMBL" id="JAAAHW010006579">
    <property type="protein sequence ID" value="KAF9958213.1"/>
    <property type="molecule type" value="Genomic_DNA"/>
</dbReference>
<proteinExistence type="predicted"/>
<evidence type="ECO:0000313" key="3">
    <source>
        <dbReference type="Proteomes" id="UP000749646"/>
    </source>
</evidence>
<accession>A0A9P6J1U8</accession>
<feature type="region of interest" description="Disordered" evidence="1">
    <location>
        <begin position="45"/>
        <end position="69"/>
    </location>
</feature>
<protein>
    <submittedName>
        <fullName evidence="2">Uncharacterized protein</fullName>
    </submittedName>
</protein>
<sequence>MLSESKTEERFRELVLANACRAEPFDWGFNLLVAATVANEISTEPTSLIGTAHQGKERRRGRGSHERVQNAVLDQLNDPAERQEYQRFRAFQWYIREYGAEEAMKQWLEQRQSEKERLAAQALLTL</sequence>
<evidence type="ECO:0000256" key="1">
    <source>
        <dbReference type="SAM" id="MobiDB-lite"/>
    </source>
</evidence>